<name>A0ABP4TND7_9MICO</name>
<dbReference type="Pfam" id="PF12697">
    <property type="entry name" value="Abhydrolase_6"/>
    <property type="match status" value="1"/>
</dbReference>
<feature type="domain" description="AB hydrolase-1" evidence="2">
    <location>
        <begin position="18"/>
        <end position="179"/>
    </location>
</feature>
<keyword evidence="4" id="KW-1185">Reference proteome</keyword>
<dbReference type="InterPro" id="IPR029058">
    <property type="entry name" value="AB_hydrolase_fold"/>
</dbReference>
<proteinExistence type="predicted"/>
<protein>
    <recommendedName>
        <fullName evidence="2">AB hydrolase-1 domain-containing protein</fullName>
    </recommendedName>
</protein>
<evidence type="ECO:0000259" key="2">
    <source>
        <dbReference type="Pfam" id="PF12697"/>
    </source>
</evidence>
<accession>A0ABP4TND7</accession>
<dbReference type="Proteomes" id="UP001501690">
    <property type="component" value="Unassembled WGS sequence"/>
</dbReference>
<organism evidence="3 4">
    <name type="scientific">Microbacterium sediminicola</name>
    <dbReference type="NCBI Taxonomy" id="415210"/>
    <lineage>
        <taxon>Bacteria</taxon>
        <taxon>Bacillati</taxon>
        <taxon>Actinomycetota</taxon>
        <taxon>Actinomycetes</taxon>
        <taxon>Micrococcales</taxon>
        <taxon>Microbacteriaceae</taxon>
        <taxon>Microbacterium</taxon>
    </lineage>
</organism>
<gene>
    <name evidence="3" type="ORF">GCM10009808_04750</name>
</gene>
<evidence type="ECO:0000313" key="4">
    <source>
        <dbReference type="Proteomes" id="UP001501690"/>
    </source>
</evidence>
<dbReference type="PANTHER" id="PTHR46118:SF4">
    <property type="entry name" value="PROTEIN ABHD11"/>
    <property type="match status" value="1"/>
</dbReference>
<dbReference type="SUPFAM" id="SSF53474">
    <property type="entry name" value="alpha/beta-Hydrolases"/>
    <property type="match status" value="1"/>
</dbReference>
<evidence type="ECO:0000313" key="3">
    <source>
        <dbReference type="EMBL" id="GAA1690848.1"/>
    </source>
</evidence>
<dbReference type="InterPro" id="IPR000073">
    <property type="entry name" value="AB_hydrolase_1"/>
</dbReference>
<dbReference type="PANTHER" id="PTHR46118">
    <property type="entry name" value="PROTEIN ABHD11"/>
    <property type="match status" value="1"/>
</dbReference>
<dbReference type="Gene3D" id="3.40.50.1820">
    <property type="entry name" value="alpha/beta hydrolase"/>
    <property type="match status" value="1"/>
</dbReference>
<reference evidence="4" key="1">
    <citation type="journal article" date="2019" name="Int. J. Syst. Evol. Microbiol.">
        <title>The Global Catalogue of Microorganisms (GCM) 10K type strain sequencing project: providing services to taxonomists for standard genome sequencing and annotation.</title>
        <authorList>
            <consortium name="The Broad Institute Genomics Platform"/>
            <consortium name="The Broad Institute Genome Sequencing Center for Infectious Disease"/>
            <person name="Wu L."/>
            <person name="Ma J."/>
        </authorList>
    </citation>
    <scope>NUCLEOTIDE SEQUENCE [LARGE SCALE GENOMIC DNA]</scope>
    <source>
        <strain evidence="4">JCM 15577</strain>
    </source>
</reference>
<keyword evidence="1" id="KW-0378">Hydrolase</keyword>
<comment type="caution">
    <text evidence="3">The sequence shown here is derived from an EMBL/GenBank/DDBJ whole genome shotgun (WGS) entry which is preliminary data.</text>
</comment>
<evidence type="ECO:0000256" key="1">
    <source>
        <dbReference type="ARBA" id="ARBA00022801"/>
    </source>
</evidence>
<dbReference type="RefSeq" id="WP_344068727.1">
    <property type="nucleotide sequence ID" value="NZ_BAAAPL010000001.1"/>
</dbReference>
<sequence>MRLAIHEFGSGERTAAVIHGISGSGLLWQDFAERLSHRHGMRVLAVDLRGHGSSPRAEQYRLQDFRQDLIDTLPQGLDVAIGHSLGGRALADAVDALNPRRAIYLDPALDVDAGPAGRHLLTWPVTGPIVARMLSIIDPAVPAAGKRRLRASTRRWDRGMARKVAQELDARRVVPSAPAVPSTIVKATQSSLLRVPYLDRLASLGWDVRQFVSRHEMHLLKPQELLALLDDVLHVRPLALA</sequence>
<dbReference type="EMBL" id="BAAAPL010000001">
    <property type="protein sequence ID" value="GAA1690848.1"/>
    <property type="molecule type" value="Genomic_DNA"/>
</dbReference>